<evidence type="ECO:0000313" key="1">
    <source>
        <dbReference type="EMBL" id="MFC7382853.1"/>
    </source>
</evidence>
<organism evidence="1 2">
    <name type="scientific">Sphaerisporangium rhizosphaerae</name>
    <dbReference type="NCBI Taxonomy" id="2269375"/>
    <lineage>
        <taxon>Bacteria</taxon>
        <taxon>Bacillati</taxon>
        <taxon>Actinomycetota</taxon>
        <taxon>Actinomycetes</taxon>
        <taxon>Streptosporangiales</taxon>
        <taxon>Streptosporangiaceae</taxon>
        <taxon>Sphaerisporangium</taxon>
    </lineage>
</organism>
<dbReference type="Proteomes" id="UP001596496">
    <property type="component" value="Unassembled WGS sequence"/>
</dbReference>
<evidence type="ECO:0008006" key="3">
    <source>
        <dbReference type="Google" id="ProtNLM"/>
    </source>
</evidence>
<protein>
    <recommendedName>
        <fullName evidence="3">Helix-turn-helix domain-containing protein</fullName>
    </recommendedName>
</protein>
<keyword evidence="2" id="KW-1185">Reference proteome</keyword>
<dbReference type="RefSeq" id="WP_380826207.1">
    <property type="nucleotide sequence ID" value="NZ_JBHTCG010000006.1"/>
</dbReference>
<comment type="caution">
    <text evidence="1">The sequence shown here is derived from an EMBL/GenBank/DDBJ whole genome shotgun (WGS) entry which is preliminary data.</text>
</comment>
<accession>A0ABW2P4Y7</accession>
<proteinExistence type="predicted"/>
<name>A0ABW2P4Y7_9ACTN</name>
<evidence type="ECO:0000313" key="2">
    <source>
        <dbReference type="Proteomes" id="UP001596496"/>
    </source>
</evidence>
<reference evidence="2" key="1">
    <citation type="journal article" date="2019" name="Int. J. Syst. Evol. Microbiol.">
        <title>The Global Catalogue of Microorganisms (GCM) 10K type strain sequencing project: providing services to taxonomists for standard genome sequencing and annotation.</title>
        <authorList>
            <consortium name="The Broad Institute Genomics Platform"/>
            <consortium name="The Broad Institute Genome Sequencing Center for Infectious Disease"/>
            <person name="Wu L."/>
            <person name="Ma J."/>
        </authorList>
    </citation>
    <scope>NUCLEOTIDE SEQUENCE [LARGE SCALE GENOMIC DNA]</scope>
    <source>
        <strain evidence="2">CECT 7649</strain>
    </source>
</reference>
<gene>
    <name evidence="1" type="ORF">ACFQSB_11605</name>
</gene>
<dbReference type="EMBL" id="JBHTCG010000006">
    <property type="protein sequence ID" value="MFC7382853.1"/>
    <property type="molecule type" value="Genomic_DNA"/>
</dbReference>
<sequence length="113" mass="11909">MLLALAGGRNVTEAARAGAVSPRTVRRWLEDDAFAVQVGAMRAELLGRTVGALIEASLEAVATLRACLNAESEATRVRAATAILNAVVVIRESVDLEERLAALEAAETDRTHG</sequence>